<dbReference type="Pfam" id="PF01793">
    <property type="entry name" value="Glyco_transf_15"/>
    <property type="match status" value="2"/>
</dbReference>
<comment type="subcellular location">
    <subcellularLocation>
        <location evidence="1">Membrane</location>
        <topology evidence="1">Single-pass type II membrane protein</topology>
    </subcellularLocation>
</comment>
<keyword evidence="4 7" id="KW-0808">Transferase</keyword>
<dbReference type="PANTHER" id="PTHR31121:SF2">
    <property type="entry name" value="MANNOSYLTRANSFERASE KTR5-RELATED"/>
    <property type="match status" value="1"/>
</dbReference>
<evidence type="ECO:0000256" key="4">
    <source>
        <dbReference type="ARBA" id="ARBA00022679"/>
    </source>
</evidence>
<dbReference type="GO" id="GO:0006487">
    <property type="term" value="P:protein N-linked glycosylation"/>
    <property type="evidence" value="ECO:0007669"/>
    <property type="project" value="TreeGrafter"/>
</dbReference>
<name>A0A1L0B0C0_9ASCO</name>
<evidence type="ECO:0000256" key="3">
    <source>
        <dbReference type="ARBA" id="ARBA00022676"/>
    </source>
</evidence>
<evidence type="ECO:0000256" key="1">
    <source>
        <dbReference type="ARBA" id="ARBA00004606"/>
    </source>
</evidence>
<dbReference type="GO" id="GO:0005794">
    <property type="term" value="C:Golgi apparatus"/>
    <property type="evidence" value="ECO:0007669"/>
    <property type="project" value="TreeGrafter"/>
</dbReference>
<evidence type="ECO:0000313" key="8">
    <source>
        <dbReference type="Proteomes" id="UP000183365"/>
    </source>
</evidence>
<keyword evidence="5" id="KW-0812">Transmembrane</keyword>
<feature type="active site" description="Nucleophile" evidence="6">
    <location>
        <position position="352"/>
    </location>
</feature>
<dbReference type="GO" id="GO:0000032">
    <property type="term" value="P:cell wall mannoprotein biosynthetic process"/>
    <property type="evidence" value="ECO:0007669"/>
    <property type="project" value="TreeGrafter"/>
</dbReference>
<dbReference type="GO" id="GO:0016020">
    <property type="term" value="C:membrane"/>
    <property type="evidence" value="ECO:0007669"/>
    <property type="project" value="UniProtKB-SubCell"/>
</dbReference>
<dbReference type="AlphaFoldDB" id="A0A1L0B0C0"/>
<evidence type="ECO:0000256" key="2">
    <source>
        <dbReference type="ARBA" id="ARBA00007677"/>
    </source>
</evidence>
<sequence>MLSMIFSYRTFFQSKLLKISETQYSSKKDTPFKQGCNNINEYLSNPEYKKQKAAFVMLTRNQEIEDVIKTLENIEIRFNQWFQYPYVFLNDEPFDELFQSEVLKTVSVDISKVKFGVLDVESEWNFKDEDVLEKNQEINVYLKDQEDRGLLYGGLKSYHKMCRFYSGFFQDNELLKEYDYYWRIEPDVKFYCDLTYDPFFEMKKANKKYGFTILISELYWTIPSLFRYTKTFINNKIKKDPKFKVGTLWNLFIKDFKVLKVNYNRNPHQNDHNVLDKFINNEHELDGELSRYVEMKHFLNNKEKLSSDKSLKEEYKKGLLETLKFAKKVPKIYDDKFFNEEFNLCHFWSNFEIASLDLFRSETYKEYFEFLDLKSGFTKERFGDAPVHTLGLAMLLNLEDVHYFRDIAYSHSSLTHCVKNDPVTGNLKNDPGQWFLENRWQNYKYYPYSKVNVIKQQAISGFRRVMAATKEGENNVDVGCNCDCPIGFSEIEDSSRRCSSKLFEMMSDNYKPKQQVLPEQVIQQVQGDYLEHIGSLISG</sequence>
<evidence type="ECO:0000313" key="7">
    <source>
        <dbReference type="EMBL" id="SGZ38403.1"/>
    </source>
</evidence>
<keyword evidence="5" id="KW-0735">Signal-anchor</keyword>
<dbReference type="Proteomes" id="UP000183365">
    <property type="component" value="Unassembled WGS sequence"/>
</dbReference>
<dbReference type="InterPro" id="IPR002685">
    <property type="entry name" value="Glyco_trans_15"/>
</dbReference>
<evidence type="ECO:0000256" key="6">
    <source>
        <dbReference type="PIRSR" id="PIRSR018153-1"/>
    </source>
</evidence>
<keyword evidence="8" id="KW-1185">Reference proteome</keyword>
<accession>A0A1L0B0C0</accession>
<dbReference type="GO" id="GO:0000026">
    <property type="term" value="F:alpha-1,2-mannosyltransferase activity"/>
    <property type="evidence" value="ECO:0007669"/>
    <property type="project" value="TreeGrafter"/>
</dbReference>
<dbReference type="PANTHER" id="PTHR31121">
    <property type="entry name" value="ALPHA-1,2 MANNOSYLTRANSFERASE KTR1"/>
    <property type="match status" value="1"/>
</dbReference>
<dbReference type="VEuPathDB" id="FungiDB:HGUI_00603"/>
<dbReference type="OrthoDB" id="439943at2759"/>
<gene>
    <name evidence="7" type="ORF">HGUI_00603</name>
</gene>
<organism evidence="7 8">
    <name type="scientific">Hanseniaspora guilliermondii</name>
    <dbReference type="NCBI Taxonomy" id="56406"/>
    <lineage>
        <taxon>Eukaryota</taxon>
        <taxon>Fungi</taxon>
        <taxon>Dikarya</taxon>
        <taxon>Ascomycota</taxon>
        <taxon>Saccharomycotina</taxon>
        <taxon>Saccharomycetes</taxon>
        <taxon>Saccharomycodales</taxon>
        <taxon>Saccharomycodaceae</taxon>
        <taxon>Hanseniaspora</taxon>
    </lineage>
</organism>
<keyword evidence="3 7" id="KW-0328">Glycosyltransferase</keyword>
<dbReference type="Gene3D" id="3.90.550.10">
    <property type="entry name" value="Spore Coat Polysaccharide Biosynthesis Protein SpsA, Chain A"/>
    <property type="match status" value="1"/>
</dbReference>
<protein>
    <submittedName>
        <fullName evidence="7">Related to Probable mannosyltransferase KTR5</fullName>
    </submittedName>
</protein>
<reference evidence="8" key="1">
    <citation type="submission" date="2016-11" db="EMBL/GenBank/DDBJ databases">
        <authorList>
            <person name="Guldener U."/>
        </authorList>
    </citation>
    <scope>NUCLEOTIDE SEQUENCE [LARGE SCALE GENOMIC DNA]</scope>
</reference>
<dbReference type="PIRSF" id="PIRSF018153">
    <property type="entry name" value="Glyco_trans_15"/>
    <property type="match status" value="1"/>
</dbReference>
<dbReference type="InterPro" id="IPR029044">
    <property type="entry name" value="Nucleotide-diphossugar_trans"/>
</dbReference>
<evidence type="ECO:0000256" key="5">
    <source>
        <dbReference type="ARBA" id="ARBA00022968"/>
    </source>
</evidence>
<comment type="similarity">
    <text evidence="2">Belongs to the glycosyltransferase 15 family.</text>
</comment>
<dbReference type="SUPFAM" id="SSF53448">
    <property type="entry name" value="Nucleotide-diphospho-sugar transferases"/>
    <property type="match status" value="1"/>
</dbReference>
<dbReference type="EMBL" id="FQNF01000007">
    <property type="protein sequence ID" value="SGZ38403.1"/>
    <property type="molecule type" value="Genomic_DNA"/>
</dbReference>
<proteinExistence type="inferred from homology"/>